<keyword evidence="4 6" id="KW-0694">RNA-binding</keyword>
<proteinExistence type="inferred from homology"/>
<evidence type="ECO:0000256" key="6">
    <source>
        <dbReference type="RuleBase" id="RU003870"/>
    </source>
</evidence>
<evidence type="ECO:0000313" key="8">
    <source>
        <dbReference type="EMBL" id="OGC33743.1"/>
    </source>
</evidence>
<evidence type="ECO:0000256" key="4">
    <source>
        <dbReference type="HAMAP-Rule" id="MF_01365"/>
    </source>
</evidence>
<evidence type="ECO:0000259" key="7">
    <source>
        <dbReference type="Pfam" id="PF00347"/>
    </source>
</evidence>
<dbReference type="HAMAP" id="MF_01365_B">
    <property type="entry name" value="Ribosomal_uL6_B"/>
    <property type="match status" value="1"/>
</dbReference>
<comment type="caution">
    <text evidence="8">The sequence shown here is derived from an EMBL/GenBank/DDBJ whole genome shotgun (WGS) entry which is preliminary data.</text>
</comment>
<organism evidence="8 9">
    <name type="scientific">candidate division WOR-1 bacterium RIFOXYC2_FULL_41_25</name>
    <dbReference type="NCBI Taxonomy" id="1802586"/>
    <lineage>
        <taxon>Bacteria</taxon>
        <taxon>Bacillati</taxon>
        <taxon>Saganbacteria</taxon>
    </lineage>
</organism>
<dbReference type="NCBIfam" id="TIGR03654">
    <property type="entry name" value="L6_bact"/>
    <property type="match status" value="1"/>
</dbReference>
<gene>
    <name evidence="4" type="primary">rplF</name>
    <name evidence="8" type="ORF">A2462_00500</name>
</gene>
<dbReference type="EMBL" id="MEUI01000028">
    <property type="protein sequence ID" value="OGC33743.1"/>
    <property type="molecule type" value="Genomic_DNA"/>
</dbReference>
<protein>
    <recommendedName>
        <fullName evidence="4">Large ribosomal subunit protein uL6</fullName>
    </recommendedName>
</protein>
<dbReference type="FunFam" id="3.90.930.12:FF:000001">
    <property type="entry name" value="50S ribosomal protein L6"/>
    <property type="match status" value="1"/>
</dbReference>
<dbReference type="GO" id="GO:0022625">
    <property type="term" value="C:cytosolic large ribosomal subunit"/>
    <property type="evidence" value="ECO:0007669"/>
    <property type="project" value="UniProtKB-UniRule"/>
</dbReference>
<dbReference type="Gene3D" id="3.90.930.12">
    <property type="entry name" value="Ribosomal protein L6, alpha-beta domain"/>
    <property type="match status" value="2"/>
</dbReference>
<evidence type="ECO:0000256" key="1">
    <source>
        <dbReference type="ARBA" id="ARBA00009356"/>
    </source>
</evidence>
<dbReference type="InterPro" id="IPR002358">
    <property type="entry name" value="Ribosomal_uL6_CS"/>
</dbReference>
<comment type="function">
    <text evidence="4 6">This protein binds to the 23S rRNA, and is important in its secondary structure. It is located near the subunit interface in the base of the L7/L12 stalk, and near the tRNA binding site of the peptidyltransferase center.</text>
</comment>
<evidence type="ECO:0000313" key="9">
    <source>
        <dbReference type="Proteomes" id="UP000177309"/>
    </source>
</evidence>
<dbReference type="Proteomes" id="UP000177309">
    <property type="component" value="Unassembled WGS sequence"/>
</dbReference>
<dbReference type="GO" id="GO:0003735">
    <property type="term" value="F:structural constituent of ribosome"/>
    <property type="evidence" value="ECO:0007669"/>
    <property type="project" value="UniProtKB-UniRule"/>
</dbReference>
<dbReference type="GO" id="GO:0002181">
    <property type="term" value="P:cytoplasmic translation"/>
    <property type="evidence" value="ECO:0007669"/>
    <property type="project" value="TreeGrafter"/>
</dbReference>
<dbReference type="PIRSF" id="PIRSF002162">
    <property type="entry name" value="Ribosomal_L6"/>
    <property type="match status" value="1"/>
</dbReference>
<dbReference type="InterPro" id="IPR036789">
    <property type="entry name" value="Ribosomal_uL6-like_a/b-dom_sf"/>
</dbReference>
<keyword evidence="4 6" id="KW-0699">rRNA-binding</keyword>
<evidence type="ECO:0000256" key="5">
    <source>
        <dbReference type="RuleBase" id="RU003869"/>
    </source>
</evidence>
<dbReference type="GO" id="GO:0019843">
    <property type="term" value="F:rRNA binding"/>
    <property type="evidence" value="ECO:0007669"/>
    <property type="project" value="UniProtKB-UniRule"/>
</dbReference>
<dbReference type="PROSITE" id="PS00525">
    <property type="entry name" value="RIBOSOMAL_L6_1"/>
    <property type="match status" value="1"/>
</dbReference>
<dbReference type="InterPro" id="IPR000702">
    <property type="entry name" value="Ribosomal_uL6-like"/>
</dbReference>
<dbReference type="PANTHER" id="PTHR11655">
    <property type="entry name" value="60S/50S RIBOSOMAL PROTEIN L6/L9"/>
    <property type="match status" value="1"/>
</dbReference>
<comment type="subunit">
    <text evidence="4">Part of the 50S ribosomal subunit.</text>
</comment>
<accession>A0A1F4TNU2</accession>
<keyword evidence="2 4" id="KW-0689">Ribosomal protein</keyword>
<dbReference type="Pfam" id="PF00347">
    <property type="entry name" value="Ribosomal_L6"/>
    <property type="match status" value="2"/>
</dbReference>
<keyword evidence="3 4" id="KW-0687">Ribonucleoprotein</keyword>
<feature type="domain" description="Large ribosomal subunit protein uL6 alpha-beta" evidence="7">
    <location>
        <begin position="11"/>
        <end position="82"/>
    </location>
</feature>
<reference evidence="8 9" key="1">
    <citation type="journal article" date="2016" name="Nat. Commun.">
        <title>Thousands of microbial genomes shed light on interconnected biogeochemical processes in an aquifer system.</title>
        <authorList>
            <person name="Anantharaman K."/>
            <person name="Brown C.T."/>
            <person name="Hug L.A."/>
            <person name="Sharon I."/>
            <person name="Castelle C.J."/>
            <person name="Probst A.J."/>
            <person name="Thomas B.C."/>
            <person name="Singh A."/>
            <person name="Wilkins M.J."/>
            <person name="Karaoz U."/>
            <person name="Brodie E.L."/>
            <person name="Williams K.H."/>
            <person name="Hubbard S.S."/>
            <person name="Banfield J.F."/>
        </authorList>
    </citation>
    <scope>NUCLEOTIDE SEQUENCE [LARGE SCALE GENOMIC DNA]</scope>
</reference>
<feature type="domain" description="Large ribosomal subunit protein uL6 alpha-beta" evidence="7">
    <location>
        <begin position="90"/>
        <end position="164"/>
    </location>
</feature>
<dbReference type="AlphaFoldDB" id="A0A1F4TNU2"/>
<comment type="similarity">
    <text evidence="1 4 5">Belongs to the universal ribosomal protein uL6 family.</text>
</comment>
<dbReference type="InterPro" id="IPR019906">
    <property type="entry name" value="Ribosomal_uL6_bac-type"/>
</dbReference>
<sequence>MGKIGKRILQIPQGVEVKVADGKVIVKGPKGTLEQKYLPQIKVEVKDKTVVTLILSGDPKANALQGLYNSLISSMIEGVTKGFEKKLEMVGVGYRVAKQGSGLQLQIGFSHPVDFAAPPGIVFDTEGTNKIIIKGMDKQLVGEMAAEIRMTRKPEPYKGKGIRYVGEIVRKKAGKAAKAAGGA</sequence>
<evidence type="ECO:0000256" key="3">
    <source>
        <dbReference type="ARBA" id="ARBA00023274"/>
    </source>
</evidence>
<dbReference type="PRINTS" id="PR00059">
    <property type="entry name" value="RIBOSOMALL6"/>
</dbReference>
<evidence type="ECO:0000256" key="2">
    <source>
        <dbReference type="ARBA" id="ARBA00022980"/>
    </source>
</evidence>
<dbReference type="InterPro" id="IPR020040">
    <property type="entry name" value="Ribosomal_uL6_a/b-dom"/>
</dbReference>
<dbReference type="SUPFAM" id="SSF56053">
    <property type="entry name" value="Ribosomal protein L6"/>
    <property type="match status" value="2"/>
</dbReference>
<dbReference type="PANTHER" id="PTHR11655:SF14">
    <property type="entry name" value="LARGE RIBOSOMAL SUBUNIT PROTEIN UL6M"/>
    <property type="match status" value="1"/>
</dbReference>
<name>A0A1F4TNU2_UNCSA</name>